<dbReference type="CDD" id="cd02042">
    <property type="entry name" value="ParAB_family"/>
    <property type="match status" value="1"/>
</dbReference>
<evidence type="ECO:0000313" key="2">
    <source>
        <dbReference type="EMBL" id="QWG09426.1"/>
    </source>
</evidence>
<evidence type="ECO:0000313" key="3">
    <source>
        <dbReference type="Proteomes" id="UP000682802"/>
    </source>
</evidence>
<dbReference type="RefSeq" id="WP_144076101.1">
    <property type="nucleotide sequence ID" value="NZ_CP076129.1"/>
</dbReference>
<dbReference type="Proteomes" id="UP000682802">
    <property type="component" value="Chromosome 2"/>
</dbReference>
<sequence>MNQEKILKFIKKNDMLKISALERQAGLPSNSLHKALNGNYSFKQEYIERLAEVLSKFGLEDESDAKIISIINNKGGVGKTTTACNLGKALELKGKKVLLVDLDPQGNLSQYLGCTNPQPEFVDLVLGKTDDWEKILHKHSENLHLLPSTINLDAATLELQKQTIGGYKRIKNVIGPIAENYDFVLIDCPPSLSILTAGSLVASTDIIIPLDAEPFSMNGISNMFNLINDVRDLNPNIQILGFLFTSIKPKTVLHRDFMKGLRDQVTNYNVFDTFIHDSIAIAESTGAQKDIFEYAPDSKGADDYLNLAIEILD</sequence>
<dbReference type="PANTHER" id="PTHR13696">
    <property type="entry name" value="P-LOOP CONTAINING NUCLEOSIDE TRIPHOSPHATE HYDROLASE"/>
    <property type="match status" value="1"/>
</dbReference>
<dbReference type="InterPro" id="IPR027417">
    <property type="entry name" value="P-loop_NTPase"/>
</dbReference>
<reference evidence="2 3" key="1">
    <citation type="submission" date="2021-05" db="EMBL/GenBank/DDBJ databases">
        <title>Comparative genomic studies on the polysaccharide-degrading batcterial strains of the Flammeovirga genus.</title>
        <authorList>
            <person name="Zewei F."/>
            <person name="Zheng Z."/>
            <person name="Yu L."/>
            <person name="Ruyue G."/>
            <person name="Yanhong M."/>
            <person name="Yuanyuan C."/>
            <person name="Jingyan G."/>
            <person name="Wenjun H."/>
        </authorList>
    </citation>
    <scope>NUCLEOTIDE SEQUENCE [LARGE SCALE GENOMIC DNA]</scope>
    <source>
        <strain evidence="2 3">YS10</strain>
    </source>
</reference>
<dbReference type="Pfam" id="PF13614">
    <property type="entry name" value="AAA_31"/>
    <property type="match status" value="1"/>
</dbReference>
<protein>
    <submittedName>
        <fullName evidence="2">ParA family protein</fullName>
    </submittedName>
</protein>
<keyword evidence="3" id="KW-1185">Reference proteome</keyword>
<dbReference type="InterPro" id="IPR050678">
    <property type="entry name" value="DNA_Partitioning_ATPase"/>
</dbReference>
<proteinExistence type="predicted"/>
<dbReference type="EMBL" id="CP076129">
    <property type="protein sequence ID" value="QWG09426.1"/>
    <property type="molecule type" value="Genomic_DNA"/>
</dbReference>
<dbReference type="Gene3D" id="3.40.50.300">
    <property type="entry name" value="P-loop containing nucleotide triphosphate hydrolases"/>
    <property type="match status" value="1"/>
</dbReference>
<accession>A0ABX8H1Y4</accession>
<evidence type="ECO:0000259" key="1">
    <source>
        <dbReference type="Pfam" id="PF13614"/>
    </source>
</evidence>
<dbReference type="InterPro" id="IPR025669">
    <property type="entry name" value="AAA_dom"/>
</dbReference>
<gene>
    <name evidence="2" type="ORF">KM029_22730</name>
</gene>
<organism evidence="2 3">
    <name type="scientific">Flammeovirga kamogawensis</name>
    <dbReference type="NCBI Taxonomy" id="373891"/>
    <lineage>
        <taxon>Bacteria</taxon>
        <taxon>Pseudomonadati</taxon>
        <taxon>Bacteroidota</taxon>
        <taxon>Cytophagia</taxon>
        <taxon>Cytophagales</taxon>
        <taxon>Flammeovirgaceae</taxon>
        <taxon>Flammeovirga</taxon>
    </lineage>
</organism>
<feature type="domain" description="AAA" evidence="1">
    <location>
        <begin position="65"/>
        <end position="239"/>
    </location>
</feature>
<name>A0ABX8H1Y4_9BACT</name>
<dbReference type="SUPFAM" id="SSF52540">
    <property type="entry name" value="P-loop containing nucleoside triphosphate hydrolases"/>
    <property type="match status" value="1"/>
</dbReference>
<dbReference type="PANTHER" id="PTHR13696:SF99">
    <property type="entry name" value="COBYRINIC ACID AC-DIAMIDE SYNTHASE"/>
    <property type="match status" value="1"/>
</dbReference>